<feature type="region of interest" description="Disordered" evidence="1">
    <location>
        <begin position="354"/>
        <end position="426"/>
    </location>
</feature>
<feature type="region of interest" description="Disordered" evidence="1">
    <location>
        <begin position="45"/>
        <end position="78"/>
    </location>
</feature>
<feature type="compositionally biased region" description="Low complexity" evidence="1">
    <location>
        <begin position="376"/>
        <end position="401"/>
    </location>
</feature>
<evidence type="ECO:0000256" key="1">
    <source>
        <dbReference type="SAM" id="MobiDB-lite"/>
    </source>
</evidence>
<dbReference type="Pfam" id="PF19263">
    <property type="entry name" value="DUF5906"/>
    <property type="match status" value="1"/>
</dbReference>
<evidence type="ECO:0000259" key="2">
    <source>
        <dbReference type="Pfam" id="PF19263"/>
    </source>
</evidence>
<gene>
    <name evidence="3" type="ORF">SNE35_28725</name>
</gene>
<dbReference type="Proteomes" id="UP001285263">
    <property type="component" value="Unassembled WGS sequence"/>
</dbReference>
<accession>A0ABU5DQB9</accession>
<proteinExistence type="predicted"/>
<feature type="compositionally biased region" description="Acidic residues" evidence="1">
    <location>
        <begin position="402"/>
        <end position="411"/>
    </location>
</feature>
<feature type="compositionally biased region" description="Basic and acidic residues" evidence="1">
    <location>
        <begin position="354"/>
        <end position="370"/>
    </location>
</feature>
<feature type="region of interest" description="Disordered" evidence="1">
    <location>
        <begin position="232"/>
        <end position="259"/>
    </location>
</feature>
<organism evidence="3 4">
    <name type="scientific">Roseateles agri</name>
    <dbReference type="NCBI Taxonomy" id="3098619"/>
    <lineage>
        <taxon>Bacteria</taxon>
        <taxon>Pseudomonadati</taxon>
        <taxon>Pseudomonadota</taxon>
        <taxon>Betaproteobacteria</taxon>
        <taxon>Burkholderiales</taxon>
        <taxon>Sphaerotilaceae</taxon>
        <taxon>Roseateles</taxon>
    </lineage>
</organism>
<feature type="domain" description="NrS-1 polymerase-like helicase" evidence="2">
    <location>
        <begin position="574"/>
        <end position="683"/>
    </location>
</feature>
<protein>
    <submittedName>
        <fullName evidence="3">DUF5906 domain-containing protein</fullName>
    </submittedName>
</protein>
<comment type="caution">
    <text evidence="3">The sequence shown here is derived from an EMBL/GenBank/DDBJ whole genome shotgun (WGS) entry which is preliminary data.</text>
</comment>
<dbReference type="EMBL" id="JAXCLA010000010">
    <property type="protein sequence ID" value="MDY0748519.1"/>
    <property type="molecule type" value="Genomic_DNA"/>
</dbReference>
<reference evidence="3 4" key="1">
    <citation type="submission" date="2023-11" db="EMBL/GenBank/DDBJ databases">
        <title>Paucibacter sp. nov., isolated from fresh soil in Korea.</title>
        <authorList>
            <person name="Le N.T.T."/>
        </authorList>
    </citation>
    <scope>NUCLEOTIDE SEQUENCE [LARGE SCALE GENOMIC DNA]</scope>
    <source>
        <strain evidence="3 4">R3-3</strain>
    </source>
</reference>
<dbReference type="InterPro" id="IPR045455">
    <property type="entry name" value="NrS-1_pol-like_helicase"/>
</dbReference>
<dbReference type="Gene3D" id="3.40.50.300">
    <property type="entry name" value="P-loop containing nucleotide triphosphate hydrolases"/>
    <property type="match status" value="1"/>
</dbReference>
<sequence>MPSREQQLRDRARLVQSLARMPQAMRDRQQWLLWRLIPKPKGKPAKVPFYMSGEPRGWPNGKPADGKPTETQPQVEQGDELDRAALVTFGEVMEAIERNLYWAGIGFAFLPGDGLVGVDIDGAIDAESGEVSEICAKVLAMCPGYAERSVSGTGVHIIMAGELESFKSDAIGLEVYCSRQFFTCTGQHWGDSADEPVAIDVEAMATMRTWCEEANERSRDEKRALREAEQLRQAAADGQPVKPKASPKPRARAVQTGDAGDDFRRINDEALTCLDRWVPVVFPGIKPWRDGYRITSKELGRDLQEDLQLLPAGIMDFGEETGKSPVDVVMERRGLSAHEALLWLASCIGQPIEEKRRRSDAPAPARRPEPPDEGEPAAGPAPRGRSPLPPAGAATAPADTGGQEDEEEDDPAPARGKGSAKARPKKLPPHLLENLKVLRERFAYQYGSEMAWDLERREAIKIAHLRYTFGKDAVNVWMASPDRRVIYLEDIVFEPGQELPEDQLNLFAGLPVEPVEGDCAVMVELLTHLCSTSRARATGSVPELGVEEIVDWVLSWCALPLQRIGSKMDTALVFHGPQGTGKNLFFDVLRDLYGAYGVMVGQTELEDKYNTWLSRRMLIVGDEVVSRQEMYHVKNRLKWIITQETKIPIRAMHMDTRWESNHANLVFLSNESQPLALEQGDRRFLVIYTPTAEDGDLYARVRAFLKDGGAAKFLHFLMHYPLDGFSRHTKPPLTEAKASLIERGLKPGERFMHEWIAGYLDLPMGVCSVEQLYRGFRRWADSTGERFWPKQAEFTLDAERFVGERIERDDDGRRLDPLLSKKVVQIPNEGGGRTCARIWIPRGCENREPDLVTGRMVTEGAWAASCIDAFEQRLRRFMHRGRFADGAPEPPDGN</sequence>
<name>A0ABU5DQB9_9BURK</name>
<keyword evidence="4" id="KW-1185">Reference proteome</keyword>
<evidence type="ECO:0000313" key="3">
    <source>
        <dbReference type="EMBL" id="MDY0748519.1"/>
    </source>
</evidence>
<evidence type="ECO:0000313" key="4">
    <source>
        <dbReference type="Proteomes" id="UP001285263"/>
    </source>
</evidence>
<dbReference type="InterPro" id="IPR027417">
    <property type="entry name" value="P-loop_NTPase"/>
</dbReference>
<dbReference type="RefSeq" id="WP_320426483.1">
    <property type="nucleotide sequence ID" value="NZ_JAXCLA010000010.1"/>
</dbReference>